<dbReference type="Gene3D" id="1.20.1510.10">
    <property type="entry name" value="Cation efflux protein transmembrane domain"/>
    <property type="match status" value="1"/>
</dbReference>
<keyword evidence="11" id="KW-1185">Reference proteome</keyword>
<organism evidence="7 12">
    <name type="scientific">Halanaerobium congolense</name>
    <dbReference type="NCBI Taxonomy" id="54121"/>
    <lineage>
        <taxon>Bacteria</taxon>
        <taxon>Bacillati</taxon>
        <taxon>Bacillota</taxon>
        <taxon>Clostridia</taxon>
        <taxon>Halanaerobiales</taxon>
        <taxon>Halanaerobiaceae</taxon>
        <taxon>Halanaerobium</taxon>
    </lineage>
</organism>
<evidence type="ECO:0000313" key="10">
    <source>
        <dbReference type="Proteomes" id="UP000198612"/>
    </source>
</evidence>
<dbReference type="RefSeq" id="WP_089720628.1">
    <property type="nucleotide sequence ID" value="NZ_FNBJ01000035.1"/>
</dbReference>
<feature type="transmembrane region" description="Helical" evidence="5">
    <location>
        <begin position="123"/>
        <end position="143"/>
    </location>
</feature>
<keyword evidence="3 5" id="KW-1133">Transmembrane helix</keyword>
<dbReference type="EMBL" id="QICM01000025">
    <property type="protein sequence ID" value="PXV63258.1"/>
    <property type="molecule type" value="Genomic_DNA"/>
</dbReference>
<dbReference type="GO" id="GO:0046872">
    <property type="term" value="F:metal ion binding"/>
    <property type="evidence" value="ECO:0007669"/>
    <property type="project" value="InterPro"/>
</dbReference>
<feature type="transmembrane region" description="Helical" evidence="5">
    <location>
        <begin position="179"/>
        <end position="200"/>
    </location>
</feature>
<dbReference type="InterPro" id="IPR058533">
    <property type="entry name" value="Cation_efflux_TM"/>
</dbReference>
<keyword evidence="4 5" id="KW-0472">Membrane</keyword>
<dbReference type="Proteomes" id="UP000247389">
    <property type="component" value="Unassembled WGS sequence"/>
</dbReference>
<reference evidence="7 12" key="2">
    <citation type="submission" date="2018-04" db="EMBL/GenBank/DDBJ databases">
        <title>Subsurface microbial communities from deep shales in Ohio and West Virginia, USA.</title>
        <authorList>
            <person name="Wrighton K."/>
        </authorList>
    </citation>
    <scope>NUCLEOTIDE SEQUENCE [LARGE SCALE GENOMIC DNA]</scope>
    <source>
        <strain evidence="7 12">MSL28</strain>
    </source>
</reference>
<comment type="subcellular location">
    <subcellularLocation>
        <location evidence="1">Membrane</location>
        <topology evidence="1">Multi-pass membrane protein</topology>
    </subcellularLocation>
</comment>
<dbReference type="Proteomes" id="UP000198612">
    <property type="component" value="Unassembled WGS sequence"/>
</dbReference>
<dbReference type="SUPFAM" id="SSF161111">
    <property type="entry name" value="Cation efflux protein transmembrane domain-like"/>
    <property type="match status" value="1"/>
</dbReference>
<name>A0A1G7QFR1_9FIRM</name>
<feature type="transmembrane region" description="Helical" evidence="5">
    <location>
        <begin position="244"/>
        <end position="262"/>
    </location>
</feature>
<evidence type="ECO:0000256" key="3">
    <source>
        <dbReference type="ARBA" id="ARBA00022989"/>
    </source>
</evidence>
<accession>A0A1G7QFR1</accession>
<dbReference type="Pfam" id="PF01545">
    <property type="entry name" value="Cation_efflux"/>
    <property type="match status" value="2"/>
</dbReference>
<sequence>MYKSIFTVKKMDCPSEKNLIETKLGSIKLIQKLDFDLEKRKLIVFHSQKDKRIKNYLNELKLDSKLEKVVEIQDENNEITNDSQSQKKLLKTVLLVNFGFFLFEMTAGLIANSMGLVADSLDMFSDSIVYLVSLFAVGGSILLKKKVAKLAGYFQIFIASFGFIEVLRRFFGFGAMPDFSTMIIVSILAFIANLYCLYLFQKSDSKEAHMKASWIFTSNDLIVNSGVIISGVLVYFFDSNKPDLIIGGIVFIVVINGARKILNLAK</sequence>
<evidence type="ECO:0000313" key="12">
    <source>
        <dbReference type="Proteomes" id="UP000247389"/>
    </source>
</evidence>
<dbReference type="InterPro" id="IPR027469">
    <property type="entry name" value="Cation_efflux_TMD_sf"/>
</dbReference>
<dbReference type="EMBL" id="FOHG01000033">
    <property type="protein sequence ID" value="SET16777.1"/>
    <property type="molecule type" value="Genomic_DNA"/>
</dbReference>
<dbReference type="AlphaFoldDB" id="A0A1G7QFR1"/>
<evidence type="ECO:0000313" key="7">
    <source>
        <dbReference type="EMBL" id="PXV63258.1"/>
    </source>
</evidence>
<dbReference type="EMBL" id="FNBJ01000035">
    <property type="protein sequence ID" value="SDF97346.1"/>
    <property type="molecule type" value="Genomic_DNA"/>
</dbReference>
<dbReference type="PANTHER" id="PTHR11562">
    <property type="entry name" value="CATION EFFLUX PROTEIN/ ZINC TRANSPORTER"/>
    <property type="match status" value="1"/>
</dbReference>
<evidence type="ECO:0000256" key="1">
    <source>
        <dbReference type="ARBA" id="ARBA00004141"/>
    </source>
</evidence>
<dbReference type="SUPFAM" id="SSF55008">
    <property type="entry name" value="HMA, heavy metal-associated domain"/>
    <property type="match status" value="1"/>
</dbReference>
<evidence type="ECO:0000259" key="6">
    <source>
        <dbReference type="Pfam" id="PF01545"/>
    </source>
</evidence>
<dbReference type="InterPro" id="IPR050681">
    <property type="entry name" value="CDF/SLC30A"/>
</dbReference>
<feature type="domain" description="Cation efflux protein transmembrane" evidence="6">
    <location>
        <begin position="151"/>
        <end position="258"/>
    </location>
</feature>
<feature type="transmembrane region" description="Helical" evidence="5">
    <location>
        <begin position="221"/>
        <end position="238"/>
    </location>
</feature>
<protein>
    <submittedName>
        <fullName evidence="7">Cation efflux family protein</fullName>
    </submittedName>
</protein>
<evidence type="ECO:0000313" key="8">
    <source>
        <dbReference type="EMBL" id="SDF97346.1"/>
    </source>
</evidence>
<feature type="domain" description="Cation efflux protein transmembrane" evidence="6">
    <location>
        <begin position="92"/>
        <end position="137"/>
    </location>
</feature>
<dbReference type="GO" id="GO:0005385">
    <property type="term" value="F:zinc ion transmembrane transporter activity"/>
    <property type="evidence" value="ECO:0007669"/>
    <property type="project" value="TreeGrafter"/>
</dbReference>
<evidence type="ECO:0000256" key="2">
    <source>
        <dbReference type="ARBA" id="ARBA00022692"/>
    </source>
</evidence>
<dbReference type="PANTHER" id="PTHR11562:SF17">
    <property type="entry name" value="RE54080P-RELATED"/>
    <property type="match status" value="1"/>
</dbReference>
<reference evidence="10 11" key="1">
    <citation type="submission" date="2016-10" db="EMBL/GenBank/DDBJ databases">
        <authorList>
            <person name="Varghese N."/>
            <person name="Submissions S."/>
        </authorList>
    </citation>
    <scope>NUCLEOTIDE SEQUENCE [LARGE SCALE GENOMIC DNA]</scope>
    <source>
        <strain evidence="8 11">WG2</strain>
        <strain evidence="9 10">WG5</strain>
    </source>
</reference>
<feature type="transmembrane region" description="Helical" evidence="5">
    <location>
        <begin position="150"/>
        <end position="167"/>
    </location>
</feature>
<dbReference type="GO" id="GO:0005886">
    <property type="term" value="C:plasma membrane"/>
    <property type="evidence" value="ECO:0007669"/>
    <property type="project" value="TreeGrafter"/>
</dbReference>
<evidence type="ECO:0000256" key="5">
    <source>
        <dbReference type="SAM" id="Phobius"/>
    </source>
</evidence>
<gene>
    <name evidence="7" type="ORF">C8C78_12538</name>
    <name evidence="8" type="ORF">SAMN04488598_13518</name>
    <name evidence="9" type="ORF">SAMN04515652_13318</name>
</gene>
<dbReference type="InterPro" id="IPR036163">
    <property type="entry name" value="HMA_dom_sf"/>
</dbReference>
<feature type="transmembrane region" description="Helical" evidence="5">
    <location>
        <begin position="93"/>
        <end position="111"/>
    </location>
</feature>
<evidence type="ECO:0000313" key="9">
    <source>
        <dbReference type="EMBL" id="SET16777.1"/>
    </source>
</evidence>
<proteinExistence type="predicted"/>
<evidence type="ECO:0000256" key="4">
    <source>
        <dbReference type="ARBA" id="ARBA00023136"/>
    </source>
</evidence>
<dbReference type="Proteomes" id="UP000199519">
    <property type="component" value="Unassembled WGS sequence"/>
</dbReference>
<keyword evidence="2 5" id="KW-0812">Transmembrane</keyword>
<evidence type="ECO:0000313" key="11">
    <source>
        <dbReference type="Proteomes" id="UP000199519"/>
    </source>
</evidence>